<keyword evidence="6" id="KW-0812">Transmembrane</keyword>
<name>D1LXF0_SACKO</name>
<dbReference type="OrthoDB" id="2133190at2759"/>
<keyword evidence="3" id="KW-0238">DNA-binding</keyword>
<evidence type="ECO:0000256" key="3">
    <source>
        <dbReference type="ARBA" id="ARBA00023125"/>
    </source>
</evidence>
<dbReference type="CTD" id="100313740"/>
<keyword evidence="5" id="KW-0539">Nucleus</keyword>
<evidence type="ECO:0000256" key="6">
    <source>
        <dbReference type="SAM" id="Phobius"/>
    </source>
</evidence>
<dbReference type="KEGG" id="sko:100313740"/>
<reference evidence="9" key="2">
    <citation type="submission" date="2025-05" db="UniProtKB">
        <authorList>
            <consortium name="RefSeq"/>
        </authorList>
    </citation>
    <scope>IDENTIFICATION</scope>
</reference>
<dbReference type="Proteomes" id="UP000694865">
    <property type="component" value="Unplaced"/>
</dbReference>
<keyword evidence="6" id="KW-0472">Membrane</keyword>
<dbReference type="GO" id="GO:0000978">
    <property type="term" value="F:RNA polymerase II cis-regulatory region sequence-specific DNA binding"/>
    <property type="evidence" value="ECO:0007669"/>
    <property type="project" value="TreeGrafter"/>
</dbReference>
<proteinExistence type="evidence at transcript level"/>
<accession>D1LXF0</accession>
<dbReference type="GO" id="GO:0000981">
    <property type="term" value="F:DNA-binding transcription factor activity, RNA polymerase II-specific"/>
    <property type="evidence" value="ECO:0007669"/>
    <property type="project" value="TreeGrafter"/>
</dbReference>
<feature type="transmembrane region" description="Helical" evidence="6">
    <location>
        <begin position="43"/>
        <end position="63"/>
    </location>
</feature>
<gene>
    <name evidence="9" type="primary">SREB</name>
</gene>
<keyword evidence="4" id="KW-0804">Transcription</keyword>
<dbReference type="AlphaFoldDB" id="D1LXF0"/>
<dbReference type="EMBL" id="GU076127">
    <property type="protein sequence ID" value="ACY92656.1"/>
    <property type="molecule type" value="mRNA"/>
</dbReference>
<dbReference type="RefSeq" id="NP_001161663.1">
    <property type="nucleotide sequence ID" value="NM_001168191.1"/>
</dbReference>
<evidence type="ECO:0000256" key="5">
    <source>
        <dbReference type="ARBA" id="ARBA00023242"/>
    </source>
</evidence>
<organism evidence="7">
    <name type="scientific">Saccoglossus kowalevskii</name>
    <name type="common">Acorn worm</name>
    <dbReference type="NCBI Taxonomy" id="10224"/>
    <lineage>
        <taxon>Eukaryota</taxon>
        <taxon>Metazoa</taxon>
        <taxon>Hemichordata</taxon>
        <taxon>Enteropneusta</taxon>
        <taxon>Harrimaniidae</taxon>
        <taxon>Saccoglossus</taxon>
    </lineage>
</organism>
<evidence type="ECO:0000313" key="9">
    <source>
        <dbReference type="RefSeq" id="NP_001161663.1"/>
    </source>
</evidence>
<evidence type="ECO:0000256" key="1">
    <source>
        <dbReference type="ARBA" id="ARBA00004123"/>
    </source>
</evidence>
<comment type="subcellular location">
    <subcellularLocation>
        <location evidence="1">Nucleus</location>
    </subcellularLocation>
</comment>
<evidence type="ECO:0000256" key="2">
    <source>
        <dbReference type="ARBA" id="ARBA00023015"/>
    </source>
</evidence>
<evidence type="ECO:0000313" key="7">
    <source>
        <dbReference type="EMBL" id="ACY92656.1"/>
    </source>
</evidence>
<dbReference type="PANTHER" id="PTHR46062">
    <property type="entry name" value="STEROL REGULATORY ELEMENT-BINDING PROTEIN"/>
    <property type="match status" value="1"/>
</dbReference>
<dbReference type="GeneID" id="100313740"/>
<keyword evidence="6" id="KW-1133">Transmembrane helix</keyword>
<protein>
    <submittedName>
        <fullName evidence="7 9">SREB transcription factor</fullName>
    </submittedName>
</protein>
<dbReference type="GO" id="GO:0005634">
    <property type="term" value="C:nucleus"/>
    <property type="evidence" value="ECO:0007669"/>
    <property type="project" value="UniProtKB-SubCell"/>
</dbReference>
<evidence type="ECO:0000313" key="8">
    <source>
        <dbReference type="Proteomes" id="UP000694865"/>
    </source>
</evidence>
<reference evidence="7" key="1">
    <citation type="submission" date="2009-10" db="EMBL/GenBank/DDBJ databases">
        <authorList>
            <person name="Freeman R.M.Jr."/>
            <person name="Wu M.M."/>
            <person name="Gerhart J.J."/>
        </authorList>
    </citation>
    <scope>NUCLEOTIDE SEQUENCE</scope>
</reference>
<dbReference type="PANTHER" id="PTHR46062:SF1">
    <property type="entry name" value="LP12374P"/>
    <property type="match status" value="1"/>
</dbReference>
<keyword evidence="2" id="KW-0805">Transcription regulation</keyword>
<keyword evidence="8" id="KW-1185">Reference proteome</keyword>
<sequence length="550" mass="59632">MMKGATGGGGPDYMQMHGGARTLMGVGTDSVDQSWIEWLLPSILVWLINGVMVLGVFTGIFIYGEPVLQPHSEAAVKFWRYRKQADRDLARGDHSAAAGHLRTCLTALGRPLPTSKLDLTASTYWNVSRQLLNRIWVGKWLACKAGGLFSNCTSDKKIDAKLSAKDGALVYHRLHQLQMTGHETDGIISGINLALSAVNLAECAGDAISKETLAEIYTMAALRIKTSFPMRMHFLARYFLSCARHACAINAGYMPASLQWLCHPFGHRFFVDGDWSYQPKEGLYSITGNPADPLAYVSQAFRECLLQKALYSLVTPGSSSGNYNTSSVAEDNKGKSGCQSSDALKYLQLLGECADSAGAPKKTSFAIGCSMSSVTGEDPVAKWWCNVLSVASYWLAGDDDAAERLYGSIECIPKQVLDSEDPIGKAVLIAFKAAQSFLTESSIRKCIPLCDKASSLLRKSIGHGANQSADKITQDTEVSESIVGEREHATALLIACRHLPEQLLSTPGQKESMLAEAAKSLEKLGDKRALQDCHKMIMRLNSGSSAIATR</sequence>
<evidence type="ECO:0000256" key="4">
    <source>
        <dbReference type="ARBA" id="ARBA00023163"/>
    </source>
</evidence>